<protein>
    <submittedName>
        <fullName evidence="1">Uncharacterized protein</fullName>
    </submittedName>
</protein>
<accession>A0ABD3S351</accession>
<comment type="caution">
    <text evidence="1">The sequence shown here is derived from an EMBL/GenBank/DDBJ whole genome shotgun (WGS) entry which is preliminary data.</text>
</comment>
<gene>
    <name evidence="1" type="ORF">ACJIZ3_004806</name>
</gene>
<reference evidence="1 2" key="1">
    <citation type="submission" date="2024-12" db="EMBL/GenBank/DDBJ databases">
        <title>The unique morphological basis and parallel evolutionary history of personate flowers in Penstemon.</title>
        <authorList>
            <person name="Depatie T.H."/>
            <person name="Wessinger C.A."/>
        </authorList>
    </citation>
    <scope>NUCLEOTIDE SEQUENCE [LARGE SCALE GENOMIC DNA]</scope>
    <source>
        <strain evidence="1">WTNN_2</strain>
        <tissue evidence="1">Leaf</tissue>
    </source>
</reference>
<dbReference type="EMBL" id="JBJXBP010000007">
    <property type="protein sequence ID" value="KAL3818901.1"/>
    <property type="molecule type" value="Genomic_DNA"/>
</dbReference>
<dbReference type="AlphaFoldDB" id="A0ABD3S351"/>
<sequence length="82" mass="9290">MCLNFPYTLKKGKLIIVRKGKGNGDGGEEKEEVGLLVKEIEKWNKRKSQGRDIDDVAVGDRFPSIFPRSVSFFIQSIEDMEA</sequence>
<organism evidence="1 2">
    <name type="scientific">Penstemon smallii</name>
    <dbReference type="NCBI Taxonomy" id="265156"/>
    <lineage>
        <taxon>Eukaryota</taxon>
        <taxon>Viridiplantae</taxon>
        <taxon>Streptophyta</taxon>
        <taxon>Embryophyta</taxon>
        <taxon>Tracheophyta</taxon>
        <taxon>Spermatophyta</taxon>
        <taxon>Magnoliopsida</taxon>
        <taxon>eudicotyledons</taxon>
        <taxon>Gunneridae</taxon>
        <taxon>Pentapetalae</taxon>
        <taxon>asterids</taxon>
        <taxon>lamiids</taxon>
        <taxon>Lamiales</taxon>
        <taxon>Plantaginaceae</taxon>
        <taxon>Cheloneae</taxon>
        <taxon>Penstemon</taxon>
    </lineage>
</organism>
<proteinExistence type="predicted"/>
<dbReference type="Proteomes" id="UP001634393">
    <property type="component" value="Unassembled WGS sequence"/>
</dbReference>
<evidence type="ECO:0000313" key="2">
    <source>
        <dbReference type="Proteomes" id="UP001634393"/>
    </source>
</evidence>
<name>A0ABD3S351_9LAMI</name>
<keyword evidence="2" id="KW-1185">Reference proteome</keyword>
<evidence type="ECO:0000313" key="1">
    <source>
        <dbReference type="EMBL" id="KAL3818901.1"/>
    </source>
</evidence>